<keyword evidence="2" id="KW-1003">Cell membrane</keyword>
<evidence type="ECO:0000313" key="8">
    <source>
        <dbReference type="EMBL" id="ADH98606.1"/>
    </source>
</evidence>
<evidence type="ECO:0000256" key="5">
    <source>
        <dbReference type="ARBA" id="ARBA00023136"/>
    </source>
</evidence>
<keyword evidence="9" id="KW-1185">Reference proteome</keyword>
<dbReference type="Pfam" id="PF04024">
    <property type="entry name" value="PspC"/>
    <property type="match status" value="1"/>
</dbReference>
<reference evidence="8" key="1">
    <citation type="submission" date="2009-10" db="EMBL/GenBank/DDBJ databases">
        <title>Complete sequence of Bacillus selenitireducens MLS10.</title>
        <authorList>
            <consortium name="US DOE Joint Genome Institute"/>
            <person name="Lucas S."/>
            <person name="Copeland A."/>
            <person name="Lapidus A."/>
            <person name="Glavina del Rio T."/>
            <person name="Dalin E."/>
            <person name="Tice H."/>
            <person name="Bruce D."/>
            <person name="Goodwin L."/>
            <person name="Pitluck S."/>
            <person name="Sims D."/>
            <person name="Brettin T."/>
            <person name="Detter J.C."/>
            <person name="Han C."/>
            <person name="Larimer F."/>
            <person name="Land M."/>
            <person name="Hauser L."/>
            <person name="Kyrpides N."/>
            <person name="Ovchinnikova G."/>
            <person name="Stolz J."/>
        </authorList>
    </citation>
    <scope>NUCLEOTIDE SEQUENCE [LARGE SCALE GENOMIC DNA]</scope>
    <source>
        <strain evidence="8">MLS10</strain>
    </source>
</reference>
<evidence type="ECO:0000256" key="6">
    <source>
        <dbReference type="SAM" id="Phobius"/>
    </source>
</evidence>
<dbReference type="Proteomes" id="UP000000271">
    <property type="component" value="Chromosome"/>
</dbReference>
<dbReference type="STRING" id="439292.Bsel_1088"/>
<dbReference type="EMBL" id="CP001791">
    <property type="protein sequence ID" value="ADH98606.1"/>
    <property type="molecule type" value="Genomic_DNA"/>
</dbReference>
<dbReference type="AlphaFoldDB" id="D6Y102"/>
<comment type="subcellular location">
    <subcellularLocation>
        <location evidence="1">Cell membrane</location>
        <topology evidence="1">Single-pass membrane protein</topology>
    </subcellularLocation>
</comment>
<evidence type="ECO:0000313" key="9">
    <source>
        <dbReference type="Proteomes" id="UP000000271"/>
    </source>
</evidence>
<keyword evidence="5 6" id="KW-0472">Membrane</keyword>
<evidence type="ECO:0000256" key="2">
    <source>
        <dbReference type="ARBA" id="ARBA00022475"/>
    </source>
</evidence>
<feature type="domain" description="Phage shock protein PspC N-terminal" evidence="7">
    <location>
        <begin position="2"/>
        <end position="60"/>
    </location>
</feature>
<keyword evidence="3 6" id="KW-0812">Transmembrane</keyword>
<evidence type="ECO:0000256" key="1">
    <source>
        <dbReference type="ARBA" id="ARBA00004162"/>
    </source>
</evidence>
<accession>D6Y102</accession>
<dbReference type="GO" id="GO:0005886">
    <property type="term" value="C:plasma membrane"/>
    <property type="evidence" value="ECO:0007669"/>
    <property type="project" value="UniProtKB-SubCell"/>
</dbReference>
<evidence type="ECO:0000256" key="4">
    <source>
        <dbReference type="ARBA" id="ARBA00022989"/>
    </source>
</evidence>
<protein>
    <submittedName>
        <fullName evidence="8">Phage shock protein C, PspC</fullName>
    </submittedName>
</protein>
<organism evidence="8 9">
    <name type="scientific">Bacillus selenitireducens (strain ATCC 700615 / DSM 15326 / MLS10)</name>
    <dbReference type="NCBI Taxonomy" id="439292"/>
    <lineage>
        <taxon>Bacteria</taxon>
        <taxon>Bacillati</taxon>
        <taxon>Bacillota</taxon>
        <taxon>Bacilli</taxon>
        <taxon>Bacillales</taxon>
        <taxon>Bacillaceae</taxon>
        <taxon>Salisediminibacterium</taxon>
    </lineage>
</organism>
<dbReference type="PANTHER" id="PTHR33885">
    <property type="entry name" value="PHAGE SHOCK PROTEIN C"/>
    <property type="match status" value="1"/>
</dbReference>
<name>D6Y102_BACIE</name>
<dbReference type="HOGENOM" id="CLU_143433_4_3_9"/>
<gene>
    <name evidence="8" type="ordered locus">Bsel_1088</name>
</gene>
<feature type="transmembrane region" description="Helical" evidence="6">
    <location>
        <begin position="33"/>
        <end position="57"/>
    </location>
</feature>
<dbReference type="eggNOG" id="COG1983">
    <property type="taxonomic scope" value="Bacteria"/>
</dbReference>
<dbReference type="RefSeq" id="WP_013172030.1">
    <property type="nucleotide sequence ID" value="NC_014219.1"/>
</dbReference>
<dbReference type="KEGG" id="bse:Bsel_1088"/>
<evidence type="ECO:0000256" key="3">
    <source>
        <dbReference type="ARBA" id="ARBA00022692"/>
    </source>
</evidence>
<dbReference type="OrthoDB" id="9815286at2"/>
<dbReference type="PANTHER" id="PTHR33885:SF3">
    <property type="entry name" value="PHAGE SHOCK PROTEIN C"/>
    <property type="match status" value="1"/>
</dbReference>
<evidence type="ECO:0000259" key="7">
    <source>
        <dbReference type="Pfam" id="PF04024"/>
    </source>
</evidence>
<sequence length="63" mass="6903">MKKLTRSVQDRKIAGVCGGLGAYFNIDPTVVRLVVLILLFPAHIFVILGYLVAVFTIPMEGEV</sequence>
<keyword evidence="4 6" id="KW-1133">Transmembrane helix</keyword>
<dbReference type="InterPro" id="IPR052027">
    <property type="entry name" value="PspC"/>
</dbReference>
<dbReference type="InterPro" id="IPR007168">
    <property type="entry name" value="Phageshock_PspC_N"/>
</dbReference>
<proteinExistence type="predicted"/>